<evidence type="ECO:0000313" key="1">
    <source>
        <dbReference type="EMBL" id="TGN23085.1"/>
    </source>
</evidence>
<name>A0A4Z1BLU8_9FLAO</name>
<accession>A0A4Z1BLU8</accession>
<organism evidence="1 2">
    <name type="scientific">Empedobacter tilapiae</name>
    <dbReference type="NCBI Taxonomy" id="2491114"/>
    <lineage>
        <taxon>Bacteria</taxon>
        <taxon>Pseudomonadati</taxon>
        <taxon>Bacteroidota</taxon>
        <taxon>Flavobacteriia</taxon>
        <taxon>Flavobacteriales</taxon>
        <taxon>Weeksellaceae</taxon>
        <taxon>Empedobacter</taxon>
    </lineage>
</organism>
<dbReference type="OrthoDB" id="1826057at2"/>
<dbReference type="Proteomes" id="UP000297998">
    <property type="component" value="Unassembled WGS sequence"/>
</dbReference>
<keyword evidence="2" id="KW-1185">Reference proteome</keyword>
<dbReference type="EMBL" id="SRPE01000012">
    <property type="protein sequence ID" value="TGN23085.1"/>
    <property type="molecule type" value="Genomic_DNA"/>
</dbReference>
<protein>
    <submittedName>
        <fullName evidence="1">Uncharacterized protein</fullName>
    </submittedName>
</protein>
<reference evidence="1 2" key="1">
    <citation type="submission" date="2019-03" db="EMBL/GenBank/DDBJ databases">
        <title>Empedobacter tilapiae sp. nov., isolated from an intestine of Nile tilapia Oreochromis niloticus.</title>
        <authorList>
            <person name="Kim Y.-O."/>
            <person name="Yoon J.-H."/>
        </authorList>
    </citation>
    <scope>NUCLEOTIDE SEQUENCE [LARGE SCALE GENOMIC DNA]</scope>
    <source>
        <strain evidence="1 2">MRS2</strain>
    </source>
</reference>
<comment type="caution">
    <text evidence="1">The sequence shown here is derived from an EMBL/GenBank/DDBJ whole genome shotgun (WGS) entry which is preliminary data.</text>
</comment>
<proteinExistence type="predicted"/>
<gene>
    <name evidence="1" type="ORF">E4J94_15190</name>
</gene>
<evidence type="ECO:0000313" key="2">
    <source>
        <dbReference type="Proteomes" id="UP000297998"/>
    </source>
</evidence>
<dbReference type="RefSeq" id="WP_135836642.1">
    <property type="nucleotide sequence ID" value="NZ_SRPE01000012.1"/>
</dbReference>
<sequence length="135" mass="16355">MKEPNLRFVTNKAIEELTKGLNLIYDLDDYQDWEYIVGKPADVEKYINYYNSEINDDCKFALMEIIIQTIEDQEKKSDFLKYLEITQKILSINFKIHEYSIFYWCCFDNENLEDCWKVTPYLRTLWEKNSINNMS</sequence>
<dbReference type="AlphaFoldDB" id="A0A4Z1BLU8"/>